<name>A0A1N6QAM4_9GAMM</name>
<keyword evidence="2" id="KW-1185">Reference proteome</keyword>
<dbReference type="SUPFAM" id="SSF49785">
    <property type="entry name" value="Galactose-binding domain-like"/>
    <property type="match status" value="1"/>
</dbReference>
<organism evidence="1 2">
    <name type="scientific">Marinobacterium stanieri</name>
    <dbReference type="NCBI Taxonomy" id="49186"/>
    <lineage>
        <taxon>Bacteria</taxon>
        <taxon>Pseudomonadati</taxon>
        <taxon>Pseudomonadota</taxon>
        <taxon>Gammaproteobacteria</taxon>
        <taxon>Oceanospirillales</taxon>
        <taxon>Oceanospirillaceae</taxon>
        <taxon>Marinobacterium</taxon>
    </lineage>
</organism>
<dbReference type="STRING" id="49186.SAMN05421647_102379"/>
<dbReference type="Proteomes" id="UP000186895">
    <property type="component" value="Unassembled WGS sequence"/>
</dbReference>
<dbReference type="Gene3D" id="2.60.120.260">
    <property type="entry name" value="Galactose-binding domain-like"/>
    <property type="match status" value="1"/>
</dbReference>
<evidence type="ECO:0000313" key="2">
    <source>
        <dbReference type="Proteomes" id="UP000186895"/>
    </source>
</evidence>
<reference evidence="1 2" key="1">
    <citation type="submission" date="2017-01" db="EMBL/GenBank/DDBJ databases">
        <authorList>
            <person name="Mah S.A."/>
            <person name="Swanson W.J."/>
            <person name="Moy G.W."/>
            <person name="Vacquier V.D."/>
        </authorList>
    </citation>
    <scope>NUCLEOTIDE SEQUENCE [LARGE SCALE GENOMIC DNA]</scope>
    <source>
        <strain evidence="1 2">DSM 7027</strain>
    </source>
</reference>
<dbReference type="AlphaFoldDB" id="A0A1N6QAM4"/>
<evidence type="ECO:0008006" key="3">
    <source>
        <dbReference type="Google" id="ProtNLM"/>
    </source>
</evidence>
<evidence type="ECO:0000313" key="1">
    <source>
        <dbReference type="EMBL" id="SIQ13609.1"/>
    </source>
</evidence>
<dbReference type="RefSeq" id="WP_139327140.1">
    <property type="nucleotide sequence ID" value="NZ_FTMN01000002.1"/>
</dbReference>
<dbReference type="InterPro" id="IPR008979">
    <property type="entry name" value="Galactose-bd-like_sf"/>
</dbReference>
<proteinExistence type="predicted"/>
<protein>
    <recommendedName>
        <fullName evidence="3">F5/8 type C domain-containing protein</fullName>
    </recommendedName>
</protein>
<gene>
    <name evidence="1" type="ORF">SAMN05421647_102379</name>
</gene>
<dbReference type="EMBL" id="FTMN01000002">
    <property type="protein sequence ID" value="SIQ13609.1"/>
    <property type="molecule type" value="Genomic_DNA"/>
</dbReference>
<sequence>MLGAKLRAGVIIEGGTGGISAPHWRLSFKDGSRSRDRINELILFDPQGADVSVSGTPSASSVYSNWYPSRAFNKTLSGGDFMSGSAYSWLRYSIPFSVTVAEYEVWAAEGYGSPSSWDLEYSLDGTSWQVAHEVRGLPNYNQHEVNRFTI</sequence>
<accession>A0A1N6QAM4</accession>